<evidence type="ECO:0000313" key="2">
    <source>
        <dbReference type="Proteomes" id="UP001165489"/>
    </source>
</evidence>
<dbReference type="RefSeq" id="WP_241346133.1">
    <property type="nucleotide sequence ID" value="NZ_JAKZGP010000002.1"/>
</dbReference>
<evidence type="ECO:0000313" key="1">
    <source>
        <dbReference type="EMBL" id="MCH7408134.1"/>
    </source>
</evidence>
<evidence type="ECO:0008006" key="3">
    <source>
        <dbReference type="Google" id="ProtNLM"/>
    </source>
</evidence>
<sequence length="209" mass="24165">MGKNIKYKLDIGFYAHRHGMIFRAAFQEIFEHAKQVVFQQGKQIKFPYADVPHLIFVHEGAVLGTLSYEQKIVYKSIKLMQSIFLTDPTGYFKKKVDTHEWVAVNKVSLTAIPIDYLMESLKSVDGAPDKLSKHIKKVIKSDYRQYQQMQEHDTLSDKLDFLIKTNPLLFQIASKYLAVFMNISQNDLSKAILTWAIKNFGIQKNDDTN</sequence>
<organism evidence="1 2">
    <name type="scientific">Belliella filtrata</name>
    <dbReference type="NCBI Taxonomy" id="2923435"/>
    <lineage>
        <taxon>Bacteria</taxon>
        <taxon>Pseudomonadati</taxon>
        <taxon>Bacteroidota</taxon>
        <taxon>Cytophagia</taxon>
        <taxon>Cytophagales</taxon>
        <taxon>Cyclobacteriaceae</taxon>
        <taxon>Belliella</taxon>
    </lineage>
</organism>
<dbReference type="Proteomes" id="UP001165489">
    <property type="component" value="Unassembled WGS sequence"/>
</dbReference>
<keyword evidence="2" id="KW-1185">Reference proteome</keyword>
<reference evidence="1" key="1">
    <citation type="submission" date="2022-03" db="EMBL/GenBank/DDBJ databases">
        <title>De novo assembled genomes of Belliella spp. (Cyclobacteriaceae) strains.</title>
        <authorList>
            <person name="Szabo A."/>
            <person name="Korponai K."/>
            <person name="Felfoldi T."/>
        </authorList>
    </citation>
    <scope>NUCLEOTIDE SEQUENCE</scope>
    <source>
        <strain evidence="1">DSM 111904</strain>
    </source>
</reference>
<gene>
    <name evidence="1" type="ORF">MM239_01900</name>
</gene>
<protein>
    <recommendedName>
        <fullName evidence="3">Crp/Fnr family transcriptional regulator</fullName>
    </recommendedName>
</protein>
<comment type="caution">
    <text evidence="1">The sequence shown here is derived from an EMBL/GenBank/DDBJ whole genome shotgun (WGS) entry which is preliminary data.</text>
</comment>
<name>A0ABS9UVE6_9BACT</name>
<accession>A0ABS9UVE6</accession>
<dbReference type="EMBL" id="JAKZGP010000002">
    <property type="protein sequence ID" value="MCH7408134.1"/>
    <property type="molecule type" value="Genomic_DNA"/>
</dbReference>
<proteinExistence type="predicted"/>